<dbReference type="RefSeq" id="WP_151152119.1">
    <property type="nucleotide sequence ID" value="NZ_WAIE01000013.1"/>
</dbReference>
<name>A0A6N6MYT3_9BACT</name>
<proteinExistence type="predicted"/>
<dbReference type="OrthoDB" id="5455542at2"/>
<evidence type="ECO:0000256" key="1">
    <source>
        <dbReference type="SAM" id="MobiDB-lite"/>
    </source>
</evidence>
<sequence>MARDFREMLEEVSRDDEYGRYFKEIAIGFKLVMSIQASNMHGCEPAETLDDVYAYKSFDVSVRQFSKPIDAPKIGAWSELRAKEWAEGFDRPEYRRDMAKECVPTEVVQTIFEDIIDYAREKGHLEADQEPSLVDPEEPIRKMRKGCGGSCAAKK</sequence>
<evidence type="ECO:0000313" key="3">
    <source>
        <dbReference type="Proteomes" id="UP000438699"/>
    </source>
</evidence>
<protein>
    <submittedName>
        <fullName evidence="2">Uncharacterized protein</fullName>
    </submittedName>
</protein>
<gene>
    <name evidence="2" type="ORF">F8A88_15610</name>
</gene>
<accession>A0A6N6MYT3</accession>
<evidence type="ECO:0000313" key="2">
    <source>
        <dbReference type="EMBL" id="KAB1437207.1"/>
    </source>
</evidence>
<dbReference type="Proteomes" id="UP000438699">
    <property type="component" value="Unassembled WGS sequence"/>
</dbReference>
<organism evidence="2 3">
    <name type="scientific">Pseudodesulfovibrio senegalensis</name>
    <dbReference type="NCBI Taxonomy" id="1721087"/>
    <lineage>
        <taxon>Bacteria</taxon>
        <taxon>Pseudomonadati</taxon>
        <taxon>Thermodesulfobacteriota</taxon>
        <taxon>Desulfovibrionia</taxon>
        <taxon>Desulfovibrionales</taxon>
        <taxon>Desulfovibrionaceae</taxon>
    </lineage>
</organism>
<dbReference type="EMBL" id="WAIE01000013">
    <property type="protein sequence ID" value="KAB1437207.1"/>
    <property type="molecule type" value="Genomic_DNA"/>
</dbReference>
<reference evidence="2 3" key="1">
    <citation type="journal article" date="2017" name="Int. J. Syst. Evol. Microbiol.">
        <title>Desulfovibrio senegalensis sp. nov., a mesophilic sulfate reducer isolated from marine sediment.</title>
        <authorList>
            <person name="Thioye A."/>
            <person name="Gam Z.B.A."/>
            <person name="Mbengue M."/>
            <person name="Cayol J.L."/>
            <person name="Joseph-Bartoli M."/>
            <person name="Toure-Kane C."/>
            <person name="Labat M."/>
        </authorList>
    </citation>
    <scope>NUCLEOTIDE SEQUENCE [LARGE SCALE GENOMIC DNA]</scope>
    <source>
        <strain evidence="2 3">DSM 101509</strain>
    </source>
</reference>
<comment type="caution">
    <text evidence="2">The sequence shown here is derived from an EMBL/GenBank/DDBJ whole genome shotgun (WGS) entry which is preliminary data.</text>
</comment>
<dbReference type="AlphaFoldDB" id="A0A6N6MYT3"/>
<keyword evidence="3" id="KW-1185">Reference proteome</keyword>
<feature type="region of interest" description="Disordered" evidence="1">
    <location>
        <begin position="127"/>
        <end position="155"/>
    </location>
</feature>